<name>A0A5M9K663_MONFR</name>
<gene>
    <name evidence="1" type="ORF">EYC84_006461</name>
</gene>
<proteinExistence type="predicted"/>
<keyword evidence="2" id="KW-1185">Reference proteome</keyword>
<evidence type="ECO:0000313" key="2">
    <source>
        <dbReference type="Proteomes" id="UP000322873"/>
    </source>
</evidence>
<reference evidence="1 2" key="1">
    <citation type="submission" date="2019-06" db="EMBL/GenBank/DDBJ databases">
        <title>Genome Sequence of the Brown Rot Fungal Pathogen Monilinia fructicola.</title>
        <authorList>
            <person name="De Miccolis Angelini R.M."/>
            <person name="Landi L."/>
            <person name="Abate D."/>
            <person name="Pollastro S."/>
            <person name="Romanazzi G."/>
            <person name="Faretra F."/>
        </authorList>
    </citation>
    <scope>NUCLEOTIDE SEQUENCE [LARGE SCALE GENOMIC DNA]</scope>
    <source>
        <strain evidence="1 2">Mfrc123</strain>
    </source>
</reference>
<dbReference type="AlphaFoldDB" id="A0A5M9K663"/>
<protein>
    <submittedName>
        <fullName evidence="1">Uncharacterized protein</fullName>
    </submittedName>
</protein>
<organism evidence="1 2">
    <name type="scientific">Monilinia fructicola</name>
    <name type="common">Brown rot fungus</name>
    <name type="synonym">Ciboria fructicola</name>
    <dbReference type="NCBI Taxonomy" id="38448"/>
    <lineage>
        <taxon>Eukaryota</taxon>
        <taxon>Fungi</taxon>
        <taxon>Dikarya</taxon>
        <taxon>Ascomycota</taxon>
        <taxon>Pezizomycotina</taxon>
        <taxon>Leotiomycetes</taxon>
        <taxon>Helotiales</taxon>
        <taxon>Sclerotiniaceae</taxon>
        <taxon>Monilinia</taxon>
    </lineage>
</organism>
<evidence type="ECO:0000313" key="1">
    <source>
        <dbReference type="EMBL" id="KAA8576327.1"/>
    </source>
</evidence>
<accession>A0A5M9K663</accession>
<dbReference type="EMBL" id="VICG01000001">
    <property type="protein sequence ID" value="KAA8576327.1"/>
    <property type="molecule type" value="Genomic_DNA"/>
</dbReference>
<dbReference type="VEuPathDB" id="FungiDB:MFRU_009g02150"/>
<dbReference type="Proteomes" id="UP000322873">
    <property type="component" value="Unassembled WGS sequence"/>
</dbReference>
<sequence>MELNEWDASTFDMALQWMYIGNVIPDVDPSKPFEEVQSYVQFFRIAEALKLSGSFKLVEQKLRAALIVAQEKHDDGKEDDITTCNPVFKETLKVAFTNPVRQSVRELLASFFVESYANHLLCPDKTTAITFNDLFKMVEGLELEVLRLVGSSLKTISLKKPKDELSTVLLLCPLTDMKFETVKELKVKQSEPMTSKRGTK</sequence>
<comment type="caution">
    <text evidence="1">The sequence shown here is derived from an EMBL/GenBank/DDBJ whole genome shotgun (WGS) entry which is preliminary data.</text>
</comment>